<feature type="transmembrane region" description="Helical" evidence="6">
    <location>
        <begin position="166"/>
        <end position="183"/>
    </location>
</feature>
<dbReference type="InterPro" id="IPR011701">
    <property type="entry name" value="MFS"/>
</dbReference>
<evidence type="ECO:0000256" key="1">
    <source>
        <dbReference type="ARBA" id="ARBA00004651"/>
    </source>
</evidence>
<dbReference type="PANTHER" id="PTHR43124:SF3">
    <property type="entry name" value="CHLORAMPHENICOL EFFLUX PUMP RV0191"/>
    <property type="match status" value="1"/>
</dbReference>
<feature type="transmembrane region" description="Helical" evidence="6">
    <location>
        <begin position="249"/>
        <end position="269"/>
    </location>
</feature>
<dbReference type="GO" id="GO:0022857">
    <property type="term" value="F:transmembrane transporter activity"/>
    <property type="evidence" value="ECO:0007669"/>
    <property type="project" value="InterPro"/>
</dbReference>
<dbReference type="GO" id="GO:0005886">
    <property type="term" value="C:plasma membrane"/>
    <property type="evidence" value="ECO:0007669"/>
    <property type="project" value="UniProtKB-SubCell"/>
</dbReference>
<dbReference type="InterPro" id="IPR036259">
    <property type="entry name" value="MFS_trans_sf"/>
</dbReference>
<evidence type="ECO:0000256" key="2">
    <source>
        <dbReference type="ARBA" id="ARBA00022475"/>
    </source>
</evidence>
<keyword evidence="3 6" id="KW-0812">Transmembrane</keyword>
<proteinExistence type="predicted"/>
<dbReference type="AlphaFoldDB" id="A0A2H0QUL1"/>
<protein>
    <recommendedName>
        <fullName evidence="9">Major facilitator superfamily (MFS) profile domain-containing protein</fullName>
    </recommendedName>
</protein>
<evidence type="ECO:0000313" key="8">
    <source>
        <dbReference type="Proteomes" id="UP000231333"/>
    </source>
</evidence>
<keyword evidence="5 6" id="KW-0472">Membrane</keyword>
<feature type="transmembrane region" description="Helical" evidence="6">
    <location>
        <begin position="72"/>
        <end position="93"/>
    </location>
</feature>
<feature type="transmembrane region" description="Helical" evidence="6">
    <location>
        <begin position="371"/>
        <end position="389"/>
    </location>
</feature>
<dbReference type="SUPFAM" id="SSF103473">
    <property type="entry name" value="MFS general substrate transporter"/>
    <property type="match status" value="1"/>
</dbReference>
<comment type="subcellular location">
    <subcellularLocation>
        <location evidence="1">Cell membrane</location>
        <topology evidence="1">Multi-pass membrane protein</topology>
    </subcellularLocation>
</comment>
<evidence type="ECO:0000256" key="4">
    <source>
        <dbReference type="ARBA" id="ARBA00022989"/>
    </source>
</evidence>
<evidence type="ECO:0008006" key="9">
    <source>
        <dbReference type="Google" id="ProtNLM"/>
    </source>
</evidence>
<keyword evidence="4 6" id="KW-1133">Transmembrane helix</keyword>
<evidence type="ECO:0000256" key="5">
    <source>
        <dbReference type="ARBA" id="ARBA00023136"/>
    </source>
</evidence>
<evidence type="ECO:0000256" key="6">
    <source>
        <dbReference type="SAM" id="Phobius"/>
    </source>
</evidence>
<dbReference type="Pfam" id="PF07690">
    <property type="entry name" value="MFS_1"/>
    <property type="match status" value="1"/>
</dbReference>
<feature type="transmembrane region" description="Helical" evidence="6">
    <location>
        <begin position="281"/>
        <end position="298"/>
    </location>
</feature>
<reference evidence="7 8" key="1">
    <citation type="submission" date="2017-09" db="EMBL/GenBank/DDBJ databases">
        <title>Depth-based differentiation of microbial function through sediment-hosted aquifers and enrichment of novel symbionts in the deep terrestrial subsurface.</title>
        <authorList>
            <person name="Probst A.J."/>
            <person name="Ladd B."/>
            <person name="Jarett J.K."/>
            <person name="Geller-Mcgrath D.E."/>
            <person name="Sieber C.M."/>
            <person name="Emerson J.B."/>
            <person name="Anantharaman K."/>
            <person name="Thomas B.C."/>
            <person name="Malmstrom R."/>
            <person name="Stieglmeier M."/>
            <person name="Klingl A."/>
            <person name="Woyke T."/>
            <person name="Ryan C.M."/>
            <person name="Banfield J.F."/>
        </authorList>
    </citation>
    <scope>NUCLEOTIDE SEQUENCE [LARGE SCALE GENOMIC DNA]</scope>
    <source>
        <strain evidence="7">CG10_big_fil_rev_8_21_14_0_10_42_12</strain>
    </source>
</reference>
<evidence type="ECO:0000256" key="3">
    <source>
        <dbReference type="ARBA" id="ARBA00022692"/>
    </source>
</evidence>
<feature type="transmembrane region" description="Helical" evidence="6">
    <location>
        <begin position="140"/>
        <end position="160"/>
    </location>
</feature>
<feature type="transmembrane region" description="Helical" evidence="6">
    <location>
        <begin position="45"/>
        <end position="65"/>
    </location>
</feature>
<dbReference type="EMBL" id="PCXL01000013">
    <property type="protein sequence ID" value="PIR37969.1"/>
    <property type="molecule type" value="Genomic_DNA"/>
</dbReference>
<dbReference type="PANTHER" id="PTHR43124">
    <property type="entry name" value="PURINE EFFLUX PUMP PBUE"/>
    <property type="match status" value="1"/>
</dbReference>
<name>A0A2H0QUL1_9BACT</name>
<dbReference type="InterPro" id="IPR050189">
    <property type="entry name" value="MFS_Efflux_Transporters"/>
</dbReference>
<gene>
    <name evidence="7" type="ORF">COV34_02685</name>
</gene>
<organism evidence="7 8">
    <name type="scientific">Candidatus Zambryskibacteria bacterium CG10_big_fil_rev_8_21_14_0_10_42_12</name>
    <dbReference type="NCBI Taxonomy" id="1975115"/>
    <lineage>
        <taxon>Bacteria</taxon>
        <taxon>Candidatus Zambryskiibacteriota</taxon>
    </lineage>
</organism>
<keyword evidence="2" id="KW-1003">Cell membrane</keyword>
<feature type="transmembrane region" description="Helical" evidence="6">
    <location>
        <begin position="12"/>
        <end position="33"/>
    </location>
</feature>
<sequence>MFSFFRRYSTSQVVSVYAANVVLALHFALILFANSTFLEESFSNTAISLLYAGGSILSVFIFLLIPHIIERFTIFTTALFFILCEFISIGGMAVAGNPVILATLFVLHTALISILFYICDVYLEKSTKEEVVTGSTRGTYLTLTNIAFMIAPLLTGIIVSVYGYRYVYACSALLLFPLLYMFIKWLRPIRSESEVLVPTNIPKDTTISIRNKKIFYPLFAQIVLQFFFAFMVIYLPIYLITEIGFTWKILGPIFTIMLLPYVLFELPVGYLADSRYGEKEFMIGGFLLIAATMVAITLPETPHAILWSVLLFLSRVGASFAEITTETNFFRQVDGSDEGIISLFRLSRPLAYVLAAIVGTISLAYLPFTALFLVLAGIILVGVIVLLPMKDSR</sequence>
<feature type="transmembrane region" description="Helical" evidence="6">
    <location>
        <begin position="214"/>
        <end position="237"/>
    </location>
</feature>
<comment type="caution">
    <text evidence="7">The sequence shown here is derived from an EMBL/GenBank/DDBJ whole genome shotgun (WGS) entry which is preliminary data.</text>
</comment>
<dbReference type="Gene3D" id="1.20.1250.20">
    <property type="entry name" value="MFS general substrate transporter like domains"/>
    <property type="match status" value="2"/>
</dbReference>
<dbReference type="Proteomes" id="UP000231333">
    <property type="component" value="Unassembled WGS sequence"/>
</dbReference>
<accession>A0A2H0QUL1</accession>
<evidence type="ECO:0000313" key="7">
    <source>
        <dbReference type="EMBL" id="PIR37969.1"/>
    </source>
</evidence>
<feature type="transmembrane region" description="Helical" evidence="6">
    <location>
        <begin position="99"/>
        <end position="119"/>
    </location>
</feature>